<dbReference type="RefSeq" id="WP_156206120.1">
    <property type="nucleotide sequence ID" value="NZ_WHPN01000268.1"/>
</dbReference>
<evidence type="ECO:0000313" key="2">
    <source>
        <dbReference type="Proteomes" id="UP000621266"/>
    </source>
</evidence>
<reference evidence="1 2" key="1">
    <citation type="submission" date="2019-10" db="EMBL/GenBank/DDBJ databases">
        <title>Streptomyces tenebrisbrunneis sp.nov., an endogenous actinomycete isolated from of Lycium ruthenicum.</title>
        <authorList>
            <person name="Ma L."/>
        </authorList>
    </citation>
    <scope>NUCLEOTIDE SEQUENCE [LARGE SCALE GENOMIC DNA]</scope>
    <source>
        <strain evidence="1 2">TRM 66187</strain>
    </source>
</reference>
<sequence>MATRKFTRDELEAIGVPFECDSEEEDGYATELHREQISKRRWVSEHELIFRAPDDGKAWRVTYVQGLTEEQEVEPFDYHGEIIEATEMVQREVTVTRWVERITR</sequence>
<organism evidence="1 2">
    <name type="scientific">Streptomyces lycii</name>
    <dbReference type="NCBI Taxonomy" id="2654337"/>
    <lineage>
        <taxon>Bacteria</taxon>
        <taxon>Bacillati</taxon>
        <taxon>Actinomycetota</taxon>
        <taxon>Actinomycetes</taxon>
        <taxon>Kitasatosporales</taxon>
        <taxon>Streptomycetaceae</taxon>
        <taxon>Streptomyces</taxon>
    </lineage>
</organism>
<dbReference type="Proteomes" id="UP000621266">
    <property type="component" value="Unassembled WGS sequence"/>
</dbReference>
<keyword evidence="2" id="KW-1185">Reference proteome</keyword>
<name>A0ABQ7FN34_9ACTN</name>
<gene>
    <name evidence="1" type="ORF">GCU69_13135</name>
</gene>
<dbReference type="EMBL" id="WHPN01000268">
    <property type="protein sequence ID" value="KAF4408637.1"/>
    <property type="molecule type" value="Genomic_DNA"/>
</dbReference>
<evidence type="ECO:0000313" key="1">
    <source>
        <dbReference type="EMBL" id="KAF4408637.1"/>
    </source>
</evidence>
<protein>
    <submittedName>
        <fullName evidence="1">Uncharacterized protein</fullName>
    </submittedName>
</protein>
<proteinExistence type="predicted"/>
<accession>A0ABQ7FN34</accession>
<comment type="caution">
    <text evidence="1">The sequence shown here is derived from an EMBL/GenBank/DDBJ whole genome shotgun (WGS) entry which is preliminary data.</text>
</comment>